<organism evidence="1 2">
    <name type="scientific">Gimesia chilikensis</name>
    <dbReference type="NCBI Taxonomy" id="2605989"/>
    <lineage>
        <taxon>Bacteria</taxon>
        <taxon>Pseudomonadati</taxon>
        <taxon>Planctomycetota</taxon>
        <taxon>Planctomycetia</taxon>
        <taxon>Planctomycetales</taxon>
        <taxon>Planctomycetaceae</taxon>
        <taxon>Gimesia</taxon>
    </lineage>
</organism>
<sequence length="47" mass="5405">MNFVCLNSSSLLNNLCSCQADNSYPASWLFQDRDIHKINPKSDDVNW</sequence>
<evidence type="ECO:0000313" key="2">
    <source>
        <dbReference type="Proteomes" id="UP000320722"/>
    </source>
</evidence>
<dbReference type="Proteomes" id="UP000320722">
    <property type="component" value="Chromosome"/>
</dbReference>
<reference evidence="1 2" key="1">
    <citation type="submission" date="2019-02" db="EMBL/GenBank/DDBJ databases">
        <title>Deep-cultivation of Planctomycetes and their phenomic and genomic characterization uncovers novel biology.</title>
        <authorList>
            <person name="Wiegand S."/>
            <person name="Jogler M."/>
            <person name="Boedeker C."/>
            <person name="Pinto D."/>
            <person name="Vollmers J."/>
            <person name="Rivas-Marin E."/>
            <person name="Kohn T."/>
            <person name="Peeters S.H."/>
            <person name="Heuer A."/>
            <person name="Rast P."/>
            <person name="Oberbeckmann S."/>
            <person name="Bunk B."/>
            <person name="Jeske O."/>
            <person name="Meyerdierks A."/>
            <person name="Storesund J.E."/>
            <person name="Kallscheuer N."/>
            <person name="Luecker S."/>
            <person name="Lage O.M."/>
            <person name="Pohl T."/>
            <person name="Merkel B.J."/>
            <person name="Hornburger P."/>
            <person name="Mueller R.-W."/>
            <person name="Bruemmer F."/>
            <person name="Labrenz M."/>
            <person name="Spormann A.M."/>
            <person name="Op den Camp H."/>
            <person name="Overmann J."/>
            <person name="Amann R."/>
            <person name="Jetten M.S.M."/>
            <person name="Mascher T."/>
            <person name="Medema M.H."/>
            <person name="Devos D.P."/>
            <person name="Kaster A.-K."/>
            <person name="Ovreas L."/>
            <person name="Rohde M."/>
            <person name="Galperin M.Y."/>
            <person name="Jogler C."/>
        </authorList>
    </citation>
    <scope>NUCLEOTIDE SEQUENCE [LARGE SCALE GENOMIC DNA]</scope>
    <source>
        <strain evidence="1 2">V6</strain>
    </source>
</reference>
<dbReference type="AlphaFoldDB" id="A0A517WKC7"/>
<gene>
    <name evidence="1" type="ORF">V6x_54450</name>
</gene>
<protein>
    <submittedName>
        <fullName evidence="1">Uncharacterized protein</fullName>
    </submittedName>
</protein>
<accession>A0A517WKC7</accession>
<proteinExistence type="predicted"/>
<name>A0A517WKC7_9PLAN</name>
<evidence type="ECO:0000313" key="1">
    <source>
        <dbReference type="EMBL" id="QDU05704.1"/>
    </source>
</evidence>
<dbReference type="EMBL" id="CP036347">
    <property type="protein sequence ID" value="QDU05704.1"/>
    <property type="molecule type" value="Genomic_DNA"/>
</dbReference>